<dbReference type="AlphaFoldDB" id="A0A242AA19"/>
<evidence type="ECO:0000313" key="3">
    <source>
        <dbReference type="Proteomes" id="UP000195043"/>
    </source>
</evidence>
<sequence>MVMVMGLIMLVTYGTNFFLIRYLNQRPKIDVVEKLAMLLGINMSVLFFDGILLFVGKLLIETVEIIE</sequence>
<gene>
    <name evidence="2" type="ORF">A5886_002831</name>
</gene>
<organism evidence="2 3">
    <name type="scientific">Candidatus Enterococcus testudinis</name>
    <dbReference type="NCBI Taxonomy" id="1834191"/>
    <lineage>
        <taxon>Bacteria</taxon>
        <taxon>Bacillati</taxon>
        <taxon>Bacillota</taxon>
        <taxon>Bacilli</taxon>
        <taxon>Lactobacillales</taxon>
        <taxon>Enterococcaceae</taxon>
        <taxon>Enterococcus</taxon>
    </lineage>
</organism>
<accession>A0A242AA19</accession>
<dbReference type="RefSeq" id="WP_086275724.1">
    <property type="nucleotide sequence ID" value="NZ_NGKU01000001.1"/>
</dbReference>
<dbReference type="STRING" id="1834191.A5886_002831"/>
<keyword evidence="3" id="KW-1185">Reference proteome</keyword>
<reference evidence="2 3" key="1">
    <citation type="submission" date="2017-05" db="EMBL/GenBank/DDBJ databases">
        <title>The Genome Sequence of Enterococcus sp. 8G7_MSG3316.</title>
        <authorList>
            <consortium name="The Broad Institute Genomics Platform"/>
            <consortium name="The Broad Institute Genomic Center for Infectious Diseases"/>
            <person name="Earl A."/>
            <person name="Manson A."/>
            <person name="Schwartman J."/>
            <person name="Gilmore M."/>
            <person name="Abouelleil A."/>
            <person name="Cao P."/>
            <person name="Chapman S."/>
            <person name="Cusick C."/>
            <person name="Shea T."/>
            <person name="Young S."/>
            <person name="Neafsey D."/>
            <person name="Nusbaum C."/>
            <person name="Birren B."/>
        </authorList>
    </citation>
    <scope>NUCLEOTIDE SEQUENCE [LARGE SCALE GENOMIC DNA]</scope>
    <source>
        <strain evidence="2 3">8G7_MSG3316</strain>
    </source>
</reference>
<dbReference type="Proteomes" id="UP000195043">
    <property type="component" value="Unassembled WGS sequence"/>
</dbReference>
<feature type="transmembrane region" description="Helical" evidence="1">
    <location>
        <begin position="6"/>
        <end position="23"/>
    </location>
</feature>
<protein>
    <submittedName>
        <fullName evidence="2">Uncharacterized protein</fullName>
    </submittedName>
</protein>
<feature type="transmembrane region" description="Helical" evidence="1">
    <location>
        <begin position="35"/>
        <end position="60"/>
    </location>
</feature>
<evidence type="ECO:0000313" key="2">
    <source>
        <dbReference type="EMBL" id="OTN77730.1"/>
    </source>
</evidence>
<keyword evidence="1" id="KW-0812">Transmembrane</keyword>
<keyword evidence="1" id="KW-1133">Transmembrane helix</keyword>
<dbReference type="OrthoDB" id="2186693at2"/>
<evidence type="ECO:0000256" key="1">
    <source>
        <dbReference type="SAM" id="Phobius"/>
    </source>
</evidence>
<proteinExistence type="predicted"/>
<name>A0A242AA19_9ENTE</name>
<keyword evidence="1" id="KW-0472">Membrane</keyword>
<dbReference type="EMBL" id="NGKU01000001">
    <property type="protein sequence ID" value="OTN77730.1"/>
    <property type="molecule type" value="Genomic_DNA"/>
</dbReference>
<comment type="caution">
    <text evidence="2">The sequence shown here is derived from an EMBL/GenBank/DDBJ whole genome shotgun (WGS) entry which is preliminary data.</text>
</comment>